<gene>
    <name evidence="1" type="ORF">WMG39_04900</name>
</gene>
<dbReference type="Gene3D" id="3.40.50.300">
    <property type="entry name" value="P-loop containing nucleotide triphosphate hydrolases"/>
    <property type="match status" value="1"/>
</dbReference>
<dbReference type="SUPFAM" id="SSF52540">
    <property type="entry name" value="P-loop containing nucleoside triphosphate hydrolases"/>
    <property type="match status" value="1"/>
</dbReference>
<keyword evidence="2" id="KW-1185">Reference proteome</keyword>
<organism evidence="1 2">
    <name type="scientific">Microcoleus anatoxicus PTRS2</name>
    <dbReference type="NCBI Taxonomy" id="2705321"/>
    <lineage>
        <taxon>Bacteria</taxon>
        <taxon>Bacillati</taxon>
        <taxon>Cyanobacteriota</taxon>
        <taxon>Cyanophyceae</taxon>
        <taxon>Oscillatoriophycideae</taxon>
        <taxon>Oscillatoriales</taxon>
        <taxon>Microcoleaceae</taxon>
        <taxon>Microcoleus</taxon>
        <taxon>Microcoleus anatoxicus</taxon>
    </lineage>
</organism>
<dbReference type="EMBL" id="JBBLXS010000037">
    <property type="protein sequence ID" value="MEK0184186.1"/>
    <property type="molecule type" value="Genomic_DNA"/>
</dbReference>
<dbReference type="Proteomes" id="UP001384579">
    <property type="component" value="Unassembled WGS sequence"/>
</dbReference>
<evidence type="ECO:0000313" key="1">
    <source>
        <dbReference type="EMBL" id="MEK0184186.1"/>
    </source>
</evidence>
<proteinExistence type="predicted"/>
<reference evidence="1 2" key="1">
    <citation type="journal article" date="2020" name="Harmful Algae">
        <title>Molecular and morphological characterization of a novel dihydroanatoxin-a producing Microcoleus species (cyanobacteria) from the Russian River, California, USA.</title>
        <authorList>
            <person name="Conklin K.Y."/>
            <person name="Stancheva R."/>
            <person name="Otten T.G."/>
            <person name="Fadness R."/>
            <person name="Boyer G.L."/>
            <person name="Read B."/>
            <person name="Zhang X."/>
            <person name="Sheath R.G."/>
        </authorList>
    </citation>
    <scope>NUCLEOTIDE SEQUENCE [LARGE SCALE GENOMIC DNA]</scope>
    <source>
        <strain evidence="1 2">PTRS2</strain>
    </source>
</reference>
<dbReference type="InterPro" id="IPR027417">
    <property type="entry name" value="P-loop_NTPase"/>
</dbReference>
<comment type="caution">
    <text evidence="1">The sequence shown here is derived from an EMBL/GenBank/DDBJ whole genome shotgun (WGS) entry which is preliminary data.</text>
</comment>
<name>A0ABU8YIP5_9CYAN</name>
<protein>
    <submittedName>
        <fullName evidence="1">Uncharacterized protein</fullName>
    </submittedName>
</protein>
<sequence length="248" mass="29404">MGVIYIGDRAAGKTSLVLELANPKSNYVKVTYPDYENLKALLYREDLEEIAQTDAQEAIYKRKMHIQVQLVTPKQIILDWLDTPGEIWRNSWQSANPDKWKIFLETILQSEGIVLIVPPYREILKPDVNPEDFITQEQWCNRFNRWVDFFRYQCPRVRHLVVCLNKADLFCDIHKEASQLEYIPHRSRMNWQQRNTYVFQRYFRPIQSQIDEINSSVSGLSIRCFITSIHNRSLLELPWIYLGSFLST</sequence>
<dbReference type="RefSeq" id="WP_340541266.1">
    <property type="nucleotide sequence ID" value="NZ_JBBLXS010000037.1"/>
</dbReference>
<evidence type="ECO:0000313" key="2">
    <source>
        <dbReference type="Proteomes" id="UP001384579"/>
    </source>
</evidence>
<accession>A0ABU8YIP5</accession>